<proteinExistence type="inferred from homology"/>
<evidence type="ECO:0000256" key="5">
    <source>
        <dbReference type="ARBA" id="ARBA00022692"/>
    </source>
</evidence>
<evidence type="ECO:0000256" key="12">
    <source>
        <dbReference type="RuleBase" id="RU003718"/>
    </source>
</evidence>
<dbReference type="AlphaFoldDB" id="A0A8C8UMZ7"/>
<evidence type="ECO:0000256" key="3">
    <source>
        <dbReference type="ARBA" id="ARBA00022676"/>
    </source>
</evidence>
<name>A0A8C8UMZ7_PERMB</name>
<dbReference type="PANTHER" id="PTHR48043:SF24">
    <property type="entry name" value="UDP-GLUCURONOSYLTRANSFERASE 3A2"/>
    <property type="match status" value="1"/>
</dbReference>
<dbReference type="GeneTree" id="ENSGT00940000161263"/>
<evidence type="ECO:0000256" key="2">
    <source>
        <dbReference type="ARBA" id="ARBA00009995"/>
    </source>
</evidence>
<keyword evidence="9" id="KW-0325">Glycoprotein</keyword>
<sequence>MVQAFPYAALLPEQTQISLGNLSGSSQEMTLTLIIIEAIIMQLIQMGNRARFSTTIKNHYIISSKNIFFFYRSNHHTNIKIFEHYTDLCSHLLSRKDIMDSLRNKKFELLFLDVTDPCVFLIAEKLGKQFVAFLPSLFSIIDYGLPSPLSFVPGFGSSLTDQMYFWATVKNFLMFLDSFMKKREILSQYDSTIQQHFAEGSRPVLSDLPRKAELWFVSSDFALDFPHPVLPNTIYVGGLMDKPVRPIPQDLEDFIIKFGDSDFVLVALGSLATQYQTKELIKEMNSAFARLSQGVLWACKDAHWPKDVRMAPNVKIMDWLPQTDLLAHPRIRLFVTHGGTNSLMEAIQHGVPMVGIPFFLDQPKNMVLVEAKKIGVSVQLETLKAETFALTLKEVIEDKRFKSAAMAARAIRRSHPLTPSQRLVGWIDHILQTGGGAHLKLHGFQQPWHVQNLLDVLLFLLGLTLGTLWLLKKMLGLWLRPQGVVRKEKKS</sequence>
<dbReference type="GO" id="GO:0043541">
    <property type="term" value="C:UDP-N-acetylglucosamine transferase complex"/>
    <property type="evidence" value="ECO:0007669"/>
    <property type="project" value="TreeGrafter"/>
</dbReference>
<comment type="catalytic activity">
    <reaction evidence="11 13">
        <text>glucuronate acceptor + UDP-alpha-D-glucuronate = acceptor beta-D-glucuronoside + UDP + H(+)</text>
        <dbReference type="Rhea" id="RHEA:21032"/>
        <dbReference type="ChEBI" id="CHEBI:15378"/>
        <dbReference type="ChEBI" id="CHEBI:58052"/>
        <dbReference type="ChEBI" id="CHEBI:58223"/>
        <dbReference type="ChEBI" id="CHEBI:132367"/>
        <dbReference type="ChEBI" id="CHEBI:132368"/>
        <dbReference type="EC" id="2.4.1.17"/>
    </reaction>
</comment>
<keyword evidence="6" id="KW-0732">Signal</keyword>
<protein>
    <recommendedName>
        <fullName evidence="13">UDP-glucuronosyltransferase</fullName>
        <ecNumber evidence="13">2.4.1.17</ecNumber>
    </recommendedName>
</protein>
<accession>A0A8C8UMZ7</accession>
<evidence type="ECO:0000256" key="10">
    <source>
        <dbReference type="ARBA" id="ARBA00037451"/>
    </source>
</evidence>
<dbReference type="EC" id="2.4.1.17" evidence="13"/>
<evidence type="ECO:0000256" key="6">
    <source>
        <dbReference type="ARBA" id="ARBA00022729"/>
    </source>
</evidence>
<reference evidence="14 15" key="1">
    <citation type="submission" date="2018-10" db="EMBL/GenBank/DDBJ databases">
        <title>Improved assembly of the deer mouse Peromyscus maniculatus genome.</title>
        <authorList>
            <person name="Lassance J.-M."/>
            <person name="Hoekstra H.E."/>
        </authorList>
    </citation>
    <scope>NUCLEOTIDE SEQUENCE [LARGE SCALE GENOMIC DNA]</scope>
</reference>
<dbReference type="FunFam" id="3.40.50.2000:FF:000021">
    <property type="entry name" value="UDP-glucuronosyltransferase"/>
    <property type="match status" value="1"/>
</dbReference>
<evidence type="ECO:0000256" key="9">
    <source>
        <dbReference type="ARBA" id="ARBA00023180"/>
    </source>
</evidence>
<dbReference type="InterPro" id="IPR002213">
    <property type="entry name" value="UDP_glucos_trans"/>
</dbReference>
<dbReference type="GO" id="GO:0015020">
    <property type="term" value="F:glucuronosyltransferase activity"/>
    <property type="evidence" value="ECO:0007669"/>
    <property type="project" value="UniProtKB-EC"/>
</dbReference>
<dbReference type="Gene3D" id="3.40.50.2000">
    <property type="entry name" value="Glycogen Phosphorylase B"/>
    <property type="match status" value="1"/>
</dbReference>
<keyword evidence="3 12" id="KW-0328">Glycosyltransferase</keyword>
<dbReference type="Ensembl" id="ENSPEMT00000036788.1">
    <property type="protein sequence ID" value="ENSPEMP00000035023.1"/>
    <property type="gene ID" value="ENSPEMG00000028702.1"/>
</dbReference>
<evidence type="ECO:0000313" key="15">
    <source>
        <dbReference type="Proteomes" id="UP000694547"/>
    </source>
</evidence>
<feature type="transmembrane region" description="Helical" evidence="13">
    <location>
        <begin position="453"/>
        <end position="471"/>
    </location>
</feature>
<comment type="function">
    <text evidence="10">UDP-glucuronosyltransferases catalyze phase II biotransformation reactions in which lipophilic substrates are conjugated with glucuronic acid to increase water solubility and enhance excretion. They are of major importance in the conjugation and subsequent elimination of potentially toxic xenobiotics and endogenous compounds.</text>
</comment>
<reference evidence="14" key="3">
    <citation type="submission" date="2025-09" db="UniProtKB">
        <authorList>
            <consortium name="Ensembl"/>
        </authorList>
    </citation>
    <scope>IDENTIFICATION</scope>
</reference>
<keyword evidence="4 12" id="KW-0808">Transferase</keyword>
<dbReference type="Pfam" id="PF00201">
    <property type="entry name" value="UDPGT"/>
    <property type="match status" value="1"/>
</dbReference>
<comment type="similarity">
    <text evidence="2 12">Belongs to the UDP-glycosyltransferase family.</text>
</comment>
<dbReference type="CDD" id="cd03784">
    <property type="entry name" value="GT1_Gtf-like"/>
    <property type="match status" value="1"/>
</dbReference>
<keyword evidence="15" id="KW-1185">Reference proteome</keyword>
<keyword evidence="5 13" id="KW-0812">Transmembrane</keyword>
<evidence type="ECO:0000256" key="7">
    <source>
        <dbReference type="ARBA" id="ARBA00022989"/>
    </source>
</evidence>
<comment type="subcellular location">
    <subcellularLocation>
        <location evidence="13">Membrane</location>
        <topology evidence="13">Single-pass membrane protein</topology>
    </subcellularLocation>
    <subcellularLocation>
        <location evidence="1">Membrane</location>
        <topology evidence="1">Single-pass type I membrane protein</topology>
    </subcellularLocation>
</comment>
<dbReference type="InterPro" id="IPR050271">
    <property type="entry name" value="UDP-glycosyltransferase"/>
</dbReference>
<reference evidence="14" key="2">
    <citation type="submission" date="2025-08" db="UniProtKB">
        <authorList>
            <consortium name="Ensembl"/>
        </authorList>
    </citation>
    <scope>IDENTIFICATION</scope>
</reference>
<evidence type="ECO:0000256" key="11">
    <source>
        <dbReference type="ARBA" id="ARBA00047475"/>
    </source>
</evidence>
<dbReference type="InterPro" id="IPR035595">
    <property type="entry name" value="UDP_glycos_trans_CS"/>
</dbReference>
<dbReference type="SUPFAM" id="SSF53756">
    <property type="entry name" value="UDP-Glycosyltransferase/glycogen phosphorylase"/>
    <property type="match status" value="1"/>
</dbReference>
<dbReference type="Proteomes" id="UP000694547">
    <property type="component" value="Chromosome 15"/>
</dbReference>
<evidence type="ECO:0000256" key="8">
    <source>
        <dbReference type="ARBA" id="ARBA00023136"/>
    </source>
</evidence>
<dbReference type="PROSITE" id="PS00375">
    <property type="entry name" value="UDPGT"/>
    <property type="match status" value="1"/>
</dbReference>
<evidence type="ECO:0000256" key="4">
    <source>
        <dbReference type="ARBA" id="ARBA00022679"/>
    </source>
</evidence>
<evidence type="ECO:0000256" key="1">
    <source>
        <dbReference type="ARBA" id="ARBA00004479"/>
    </source>
</evidence>
<keyword evidence="8 13" id="KW-0472">Membrane</keyword>
<evidence type="ECO:0000313" key="14">
    <source>
        <dbReference type="Ensembl" id="ENSPEMP00000035023.1"/>
    </source>
</evidence>
<evidence type="ECO:0000256" key="13">
    <source>
        <dbReference type="RuleBase" id="RU362059"/>
    </source>
</evidence>
<dbReference type="PANTHER" id="PTHR48043">
    <property type="entry name" value="EG:EG0003.4 PROTEIN-RELATED"/>
    <property type="match status" value="1"/>
</dbReference>
<organism evidence="14 15">
    <name type="scientific">Peromyscus maniculatus bairdii</name>
    <name type="common">Prairie deer mouse</name>
    <dbReference type="NCBI Taxonomy" id="230844"/>
    <lineage>
        <taxon>Eukaryota</taxon>
        <taxon>Metazoa</taxon>
        <taxon>Chordata</taxon>
        <taxon>Craniata</taxon>
        <taxon>Vertebrata</taxon>
        <taxon>Euteleostomi</taxon>
        <taxon>Mammalia</taxon>
        <taxon>Eutheria</taxon>
        <taxon>Euarchontoglires</taxon>
        <taxon>Glires</taxon>
        <taxon>Rodentia</taxon>
        <taxon>Myomorpha</taxon>
        <taxon>Muroidea</taxon>
        <taxon>Cricetidae</taxon>
        <taxon>Neotominae</taxon>
        <taxon>Peromyscus</taxon>
    </lineage>
</organism>
<keyword evidence="7 13" id="KW-1133">Transmembrane helix</keyword>